<keyword evidence="3" id="KW-0067">ATP-binding</keyword>
<evidence type="ECO:0000256" key="2">
    <source>
        <dbReference type="ARBA" id="ARBA00022741"/>
    </source>
</evidence>
<gene>
    <name evidence="5" type="ORF">Mal15_35150</name>
</gene>
<dbReference type="InterPro" id="IPR007831">
    <property type="entry name" value="T2SS_GspE_N"/>
</dbReference>
<dbReference type="SUPFAM" id="SSF52540">
    <property type="entry name" value="P-loop containing nucleoside triphosphate hydrolases"/>
    <property type="match status" value="1"/>
</dbReference>
<dbReference type="Pfam" id="PF00437">
    <property type="entry name" value="T2SSE"/>
    <property type="match status" value="1"/>
</dbReference>
<dbReference type="InterPro" id="IPR003593">
    <property type="entry name" value="AAA+_ATPase"/>
</dbReference>
<dbReference type="SMART" id="SM00382">
    <property type="entry name" value="AAA"/>
    <property type="match status" value="1"/>
</dbReference>
<evidence type="ECO:0000313" key="5">
    <source>
        <dbReference type="EMBL" id="QEF99450.1"/>
    </source>
</evidence>
<dbReference type="Gene3D" id="3.30.450.90">
    <property type="match status" value="1"/>
</dbReference>
<dbReference type="Gene3D" id="3.30.300.160">
    <property type="entry name" value="Type II secretion system, protein E, N-terminal domain"/>
    <property type="match status" value="1"/>
</dbReference>
<dbReference type="GO" id="GO:0005886">
    <property type="term" value="C:plasma membrane"/>
    <property type="evidence" value="ECO:0007669"/>
    <property type="project" value="TreeGrafter"/>
</dbReference>
<evidence type="ECO:0000313" key="6">
    <source>
        <dbReference type="Proteomes" id="UP000321353"/>
    </source>
</evidence>
<organism evidence="5 6">
    <name type="scientific">Stieleria maiorica</name>
    <dbReference type="NCBI Taxonomy" id="2795974"/>
    <lineage>
        <taxon>Bacteria</taxon>
        <taxon>Pseudomonadati</taxon>
        <taxon>Planctomycetota</taxon>
        <taxon>Planctomycetia</taxon>
        <taxon>Pirellulales</taxon>
        <taxon>Pirellulaceae</taxon>
        <taxon>Stieleria</taxon>
    </lineage>
</organism>
<dbReference type="InterPro" id="IPR001482">
    <property type="entry name" value="T2SS/T4SS_dom"/>
</dbReference>
<dbReference type="EMBL" id="CP036264">
    <property type="protein sequence ID" value="QEF99450.1"/>
    <property type="molecule type" value="Genomic_DNA"/>
</dbReference>
<protein>
    <submittedName>
        <fullName evidence="5">Type II/IV secretion system protein</fullName>
    </submittedName>
</protein>
<dbReference type="GO" id="GO:0016887">
    <property type="term" value="F:ATP hydrolysis activity"/>
    <property type="evidence" value="ECO:0007669"/>
    <property type="project" value="TreeGrafter"/>
</dbReference>
<dbReference type="FunFam" id="3.30.300.160:FF:000002">
    <property type="entry name" value="Type II secretion system protein E"/>
    <property type="match status" value="1"/>
</dbReference>
<dbReference type="PANTHER" id="PTHR30258">
    <property type="entry name" value="TYPE II SECRETION SYSTEM PROTEIN GSPE-RELATED"/>
    <property type="match status" value="1"/>
</dbReference>
<evidence type="ECO:0000259" key="4">
    <source>
        <dbReference type="SMART" id="SM00382"/>
    </source>
</evidence>
<dbReference type="FunFam" id="3.40.50.300:FF:000398">
    <property type="entry name" value="Type IV pilus assembly ATPase PilB"/>
    <property type="match status" value="1"/>
</dbReference>
<keyword evidence="6" id="KW-1185">Reference proteome</keyword>
<dbReference type="FunFam" id="3.30.450.90:FF:000001">
    <property type="entry name" value="Type II secretion system ATPase GspE"/>
    <property type="match status" value="1"/>
</dbReference>
<comment type="similarity">
    <text evidence="1">Belongs to the GSP E family.</text>
</comment>
<dbReference type="SUPFAM" id="SSF160246">
    <property type="entry name" value="EspE N-terminal domain-like"/>
    <property type="match status" value="1"/>
</dbReference>
<accession>A0A5B9MHH8</accession>
<dbReference type="AlphaFoldDB" id="A0A5B9MHH8"/>
<dbReference type="KEGG" id="smam:Mal15_35150"/>
<dbReference type="CDD" id="cd01129">
    <property type="entry name" value="PulE-GspE-like"/>
    <property type="match status" value="1"/>
</dbReference>
<dbReference type="PANTHER" id="PTHR30258:SF1">
    <property type="entry name" value="PROTEIN TRANSPORT PROTEIN HOFB HOMOLOG"/>
    <property type="match status" value="1"/>
</dbReference>
<proteinExistence type="inferred from homology"/>
<feature type="domain" description="AAA+ ATPase" evidence="4">
    <location>
        <begin position="370"/>
        <end position="491"/>
    </location>
</feature>
<dbReference type="Pfam" id="PF05157">
    <property type="entry name" value="MshEN"/>
    <property type="match status" value="1"/>
</dbReference>
<reference evidence="5 6" key="1">
    <citation type="submission" date="2019-02" db="EMBL/GenBank/DDBJ databases">
        <title>Planctomycetal bacteria perform biofilm scaping via a novel small molecule.</title>
        <authorList>
            <person name="Jeske O."/>
            <person name="Boedeker C."/>
            <person name="Wiegand S."/>
            <person name="Breitling P."/>
            <person name="Kallscheuer N."/>
            <person name="Jogler M."/>
            <person name="Rohde M."/>
            <person name="Petersen J."/>
            <person name="Medema M.H."/>
            <person name="Surup F."/>
            <person name="Jogler C."/>
        </authorList>
    </citation>
    <scope>NUCLEOTIDE SEQUENCE [LARGE SCALE GENOMIC DNA]</scope>
    <source>
        <strain evidence="5 6">Mal15</strain>
    </source>
</reference>
<evidence type="ECO:0000256" key="3">
    <source>
        <dbReference type="ARBA" id="ARBA00022840"/>
    </source>
</evidence>
<sequence>MTAVLLVAGDRFRVWDGILFDVQAKRDEVDSSLSTLFEPTTIPQSANEGETMGQAIQEFTDLLLRKGIISLDQLSEAEQVARDTSTDVGDILIQMEYATPEEVARAMAKFHKIPFVDLREERIPDEVIELVPESVARENMVLPFSVEDGALRILIADPFDLETIEKLRFILNRKIETALAPKEAIQGAINQYYGQVEGESADSMLQEFTDTAIDFTETESGDSAETADDADDSSAPVIKLVNLMIQEAVQLRASDIHVEPFEERVRIRYRIDGVCVERESAPRRMLSALIARIKILSKIDISEKRRPTDGRIKITVGDKQLDLRVSIIPTNHGQSCVMRLLDKDNIKVGVRQLGLNQRDYRNFNTLIRRPNGIILVTGPTGSGKTTTLYAALNALNRPDRKVITAEDPVEYYLPGINQVEVRHAIGLDFARIIRSMLRQAPNIILVGEMRDHETASMGIQASLTGHLVFSTLHTNDAPSSISRMVDIGVPSYMVASSVIAILAQRLVRTICPRCKVRYQPTDAVIADSMLPPEMVAQGEFSRGKGCPYCGRTGYRGRIGIYELMVINGKLREMMFRGADTKELRVEAINSGMSTLYADGMLKVIRGITTFEEVYRVAKKTEQEPLALSHLVADLDSL</sequence>
<dbReference type="InterPro" id="IPR037257">
    <property type="entry name" value="T2SS_E_N_sf"/>
</dbReference>
<dbReference type="Proteomes" id="UP000321353">
    <property type="component" value="Chromosome"/>
</dbReference>
<dbReference type="Gene3D" id="3.40.50.300">
    <property type="entry name" value="P-loop containing nucleotide triphosphate hydrolases"/>
    <property type="match status" value="1"/>
</dbReference>
<evidence type="ECO:0000256" key="1">
    <source>
        <dbReference type="ARBA" id="ARBA00006611"/>
    </source>
</evidence>
<keyword evidence="2" id="KW-0547">Nucleotide-binding</keyword>
<dbReference type="GO" id="GO:0005524">
    <property type="term" value="F:ATP binding"/>
    <property type="evidence" value="ECO:0007669"/>
    <property type="project" value="UniProtKB-KW"/>
</dbReference>
<name>A0A5B9MHH8_9BACT</name>
<dbReference type="InterPro" id="IPR027417">
    <property type="entry name" value="P-loop_NTPase"/>
</dbReference>